<evidence type="ECO:0000313" key="1">
    <source>
        <dbReference type="Proteomes" id="UP000492821"/>
    </source>
</evidence>
<keyword evidence="1" id="KW-1185">Reference proteome</keyword>
<dbReference type="AlphaFoldDB" id="A0A7E4VTF0"/>
<reference evidence="2" key="2">
    <citation type="submission" date="2020-10" db="UniProtKB">
        <authorList>
            <consortium name="WormBaseParasite"/>
        </authorList>
    </citation>
    <scope>IDENTIFICATION</scope>
</reference>
<sequence>MPQHCTTPALDTSRKDYTALLGLKATQANKQSKPPPPPGFISLSIEHGVGGFESTTKRCSSKSKNYDHFFNIDWHYVVLRSLHEHDIQNPSAEWSSGMILA</sequence>
<reference evidence="1" key="1">
    <citation type="journal article" date="2013" name="Genetics">
        <title>The draft genome and transcriptome of Panagrellus redivivus are shaped by the harsh demands of a free-living lifestyle.</title>
        <authorList>
            <person name="Srinivasan J."/>
            <person name="Dillman A.R."/>
            <person name="Macchietto M.G."/>
            <person name="Heikkinen L."/>
            <person name="Lakso M."/>
            <person name="Fracchia K.M."/>
            <person name="Antoshechkin I."/>
            <person name="Mortazavi A."/>
            <person name="Wong G."/>
            <person name="Sternberg P.W."/>
        </authorList>
    </citation>
    <scope>NUCLEOTIDE SEQUENCE [LARGE SCALE GENOMIC DNA]</scope>
    <source>
        <strain evidence="1">MT8872</strain>
    </source>
</reference>
<dbReference type="WBParaSite" id="Pan_g3214.t1">
    <property type="protein sequence ID" value="Pan_g3214.t1"/>
    <property type="gene ID" value="Pan_g3214"/>
</dbReference>
<organism evidence="1 2">
    <name type="scientific">Panagrellus redivivus</name>
    <name type="common">Microworm</name>
    <dbReference type="NCBI Taxonomy" id="6233"/>
    <lineage>
        <taxon>Eukaryota</taxon>
        <taxon>Metazoa</taxon>
        <taxon>Ecdysozoa</taxon>
        <taxon>Nematoda</taxon>
        <taxon>Chromadorea</taxon>
        <taxon>Rhabditida</taxon>
        <taxon>Tylenchina</taxon>
        <taxon>Panagrolaimomorpha</taxon>
        <taxon>Panagrolaimoidea</taxon>
        <taxon>Panagrolaimidae</taxon>
        <taxon>Panagrellus</taxon>
    </lineage>
</organism>
<dbReference type="Proteomes" id="UP000492821">
    <property type="component" value="Unassembled WGS sequence"/>
</dbReference>
<accession>A0A7E4VTF0</accession>
<name>A0A7E4VTF0_PANRE</name>
<protein>
    <submittedName>
        <fullName evidence="2">MATH domain-containing protein</fullName>
    </submittedName>
</protein>
<proteinExistence type="predicted"/>
<evidence type="ECO:0000313" key="2">
    <source>
        <dbReference type="WBParaSite" id="Pan_g3214.t1"/>
    </source>
</evidence>